<accession>E4UV23</accession>
<dbReference type="InParanoid" id="E4UV23"/>
<feature type="region of interest" description="Disordered" evidence="2">
    <location>
        <begin position="1"/>
        <end position="341"/>
    </location>
</feature>
<feature type="compositionally biased region" description="Basic and acidic residues" evidence="2">
    <location>
        <begin position="52"/>
        <end position="61"/>
    </location>
</feature>
<evidence type="ECO:0000313" key="4">
    <source>
        <dbReference type="EMBL" id="EFR01140.1"/>
    </source>
</evidence>
<feature type="compositionally biased region" description="Polar residues" evidence="2">
    <location>
        <begin position="64"/>
        <end position="80"/>
    </location>
</feature>
<dbReference type="PANTHER" id="PTHR22100:SF13">
    <property type="entry name" value="WINGS APART-LIKE PROTEIN HOMOLOG"/>
    <property type="match status" value="1"/>
</dbReference>
<sequence>MSAADNFTPSRKIRTYGKQARSVGSRFLERAPSDVNKAHGKANDSPLAKKGRSLETRKSDLQDVGSSTALPKATSPTTPRTPKEKKEIDIYDVQLSDEDRQSRTQPWLKRRKLSTPRVDLRSEEFDQVAPKNTLPRKPTTYGAASIRGSKDAASPALNGKKQPEVEVVIRSPTKPRQDFNTRVSKQKLERPPSRSTMQEGSSSTLLNGQSIAASSRDIPVRERRPSTPPKRVPRLTKSFSTGTDRLKNVYGRFGVGNEKGRDGPAKSITSTAERKRIVDALGRRQMADSSSDSSGDEGSARDRISRASSHSPIQSADHRSTADTMPLESAGNTRSGGQKQNTIHQAVTSGLKVTYSRQRSFLNEMETIEEIGGNLFDPGFPPQADSMASKISGSASQPPLGLATQTSALSACLEEESMSGPSTIRSIHELRRSGDNARYHAMIDTIFEDIEDTSASISRQRSGMVQLCTKLFDPQFSQRFLSNALEKRFAKINHKDSDLVCGYLTTCVYALLLTSGSTSPMTLHDCWTQILAVTPFLLNEDKSMIELAKRKDLKMTKAGKADIQDICGKMAESKIWTSQTPTTITPQVITLRCLELAVRKLRETGNSMETMPVSILHQVIHILTQHALVEDIQKAGPDELLILELTLSILESYTIHTLSLDEEQQEALKLLSKLGHLLSISGPQQDVRSRQVQILEIRLILNVTNNNPTLCEEFSTPKFIEALAHVVISNFQSVGDESAGPHKESLLDIVILALGALINLTEWGSAARRVLLESRVDYTTLIDRLIPLFTDGVEAIAEADSVVQTHSNVAFGYLSVLLCTACLDNEARSYLRSTLQARSFERLLGTVEEFLHYHRKVEDELHDAKGDGEDAMTGFTSRIQGIVDRIRDAERA</sequence>
<reference evidence="5" key="1">
    <citation type="journal article" date="2012" name="MBio">
        <title>Comparative genome analysis of Trichophyton rubrum and related dermatophytes reveals candidate genes involved in infection.</title>
        <authorList>
            <person name="Martinez D.A."/>
            <person name="Oliver B.G."/>
            <person name="Graeser Y."/>
            <person name="Goldberg J.M."/>
            <person name="Li W."/>
            <person name="Martinez-Rossi N.M."/>
            <person name="Monod M."/>
            <person name="Shelest E."/>
            <person name="Barton R.C."/>
            <person name="Birch E."/>
            <person name="Brakhage A.A."/>
            <person name="Chen Z."/>
            <person name="Gurr S.J."/>
            <person name="Heiman D."/>
            <person name="Heitman J."/>
            <person name="Kosti I."/>
            <person name="Rossi A."/>
            <person name="Saif S."/>
            <person name="Samalova M."/>
            <person name="Saunders C.W."/>
            <person name="Shea T."/>
            <person name="Summerbell R.C."/>
            <person name="Xu J."/>
            <person name="Young S."/>
            <person name="Zeng Q."/>
            <person name="Birren B.W."/>
            <person name="Cuomo C.A."/>
            <person name="White T.C."/>
        </authorList>
    </citation>
    <scope>NUCLEOTIDE SEQUENCE [LARGE SCALE GENOMIC DNA]</scope>
    <source>
        <strain evidence="5">ATCC MYA-4604 / CBS 118893</strain>
    </source>
</reference>
<proteinExistence type="inferred from homology"/>
<dbReference type="InterPro" id="IPR039874">
    <property type="entry name" value="WAPL"/>
</dbReference>
<feature type="compositionally biased region" description="Polar residues" evidence="2">
    <location>
        <begin position="193"/>
        <end position="213"/>
    </location>
</feature>
<evidence type="ECO:0000313" key="5">
    <source>
        <dbReference type="Proteomes" id="UP000002669"/>
    </source>
</evidence>
<dbReference type="eggNOG" id="ENOG502RZXD">
    <property type="taxonomic scope" value="Eukaryota"/>
</dbReference>
<feature type="compositionally biased region" description="Low complexity" evidence="2">
    <location>
        <begin position="287"/>
        <end position="297"/>
    </location>
</feature>
<dbReference type="HOGENOM" id="CLU_015709_0_0_1"/>
<comment type="similarity">
    <text evidence="1">Belongs to the WAPL family.</text>
</comment>
<dbReference type="RefSeq" id="XP_003173970.1">
    <property type="nucleotide sequence ID" value="XM_003173922.1"/>
</dbReference>
<dbReference type="VEuPathDB" id="FungiDB:MGYG_04144"/>
<dbReference type="OrthoDB" id="5976022at2759"/>
<evidence type="ECO:0000256" key="1">
    <source>
        <dbReference type="ARBA" id="ARBA00006854"/>
    </source>
</evidence>
<protein>
    <recommendedName>
        <fullName evidence="3">Wings apart-like protein C-terminal domain-containing protein</fullName>
    </recommendedName>
</protein>
<organism evidence="5">
    <name type="scientific">Arthroderma gypseum (strain ATCC MYA-4604 / CBS 118893)</name>
    <name type="common">Microsporum gypseum</name>
    <dbReference type="NCBI Taxonomy" id="535722"/>
    <lineage>
        <taxon>Eukaryota</taxon>
        <taxon>Fungi</taxon>
        <taxon>Dikarya</taxon>
        <taxon>Ascomycota</taxon>
        <taxon>Pezizomycotina</taxon>
        <taxon>Eurotiomycetes</taxon>
        <taxon>Eurotiomycetidae</taxon>
        <taxon>Onygenales</taxon>
        <taxon>Arthrodermataceae</taxon>
        <taxon>Nannizzia</taxon>
    </lineage>
</organism>
<dbReference type="Pfam" id="PF07814">
    <property type="entry name" value="WAPL"/>
    <property type="match status" value="1"/>
</dbReference>
<dbReference type="STRING" id="535722.E4UV23"/>
<name>E4UV23_ARTGP</name>
<dbReference type="Gene3D" id="1.25.10.10">
    <property type="entry name" value="Leucine-rich Repeat Variant"/>
    <property type="match status" value="1"/>
</dbReference>
<dbReference type="InterPro" id="IPR022771">
    <property type="entry name" value="WAPL_C"/>
</dbReference>
<dbReference type="GeneID" id="10029257"/>
<dbReference type="InterPro" id="IPR011989">
    <property type="entry name" value="ARM-like"/>
</dbReference>
<evidence type="ECO:0000256" key="2">
    <source>
        <dbReference type="SAM" id="MobiDB-lite"/>
    </source>
</evidence>
<dbReference type="Proteomes" id="UP000002669">
    <property type="component" value="Unassembled WGS sequence"/>
</dbReference>
<feature type="domain" description="Wings apart-like protein C-terminal" evidence="3">
    <location>
        <begin position="424"/>
        <end position="766"/>
    </location>
</feature>
<evidence type="ECO:0000259" key="3">
    <source>
        <dbReference type="Pfam" id="PF07814"/>
    </source>
</evidence>
<dbReference type="PANTHER" id="PTHR22100">
    <property type="entry name" value="WINGS APART-LIKE PROTEIN HOMOLOG"/>
    <property type="match status" value="1"/>
</dbReference>
<dbReference type="OMA" id="NNKPKAC"/>
<dbReference type="AlphaFoldDB" id="E4UV23"/>
<dbReference type="EMBL" id="DS989824">
    <property type="protein sequence ID" value="EFR01140.1"/>
    <property type="molecule type" value="Genomic_DNA"/>
</dbReference>
<feature type="compositionally biased region" description="Basic and acidic residues" evidence="2">
    <location>
        <begin position="272"/>
        <end position="286"/>
    </location>
</feature>
<keyword evidence="5" id="KW-1185">Reference proteome</keyword>
<gene>
    <name evidence="4" type="ORF">MGYG_04144</name>
</gene>
<feature type="compositionally biased region" description="Polar residues" evidence="2">
    <location>
        <begin position="330"/>
        <end position="341"/>
    </location>
</feature>